<evidence type="ECO:0000313" key="6">
    <source>
        <dbReference type="Proteomes" id="UP000249739"/>
    </source>
</evidence>
<evidence type="ECO:0000256" key="2">
    <source>
        <dbReference type="ARBA" id="ARBA00022676"/>
    </source>
</evidence>
<protein>
    <recommendedName>
        <fullName evidence="4">Glycosyl transferase family 1 domain-containing protein</fullName>
    </recommendedName>
</protein>
<accession>A0A2W5H881</accession>
<evidence type="ECO:0000313" key="5">
    <source>
        <dbReference type="EMBL" id="PZP54216.1"/>
    </source>
</evidence>
<name>A0A2W5H881_9BACT</name>
<dbReference type="GO" id="GO:0016757">
    <property type="term" value="F:glycosyltransferase activity"/>
    <property type="evidence" value="ECO:0007669"/>
    <property type="project" value="UniProtKB-KW"/>
</dbReference>
<gene>
    <name evidence="5" type="ORF">DI586_10205</name>
</gene>
<reference evidence="5 6" key="1">
    <citation type="submission" date="2017-08" db="EMBL/GenBank/DDBJ databases">
        <title>Infants hospitalized years apart are colonized by the same room-sourced microbial strains.</title>
        <authorList>
            <person name="Brooks B."/>
            <person name="Olm M.R."/>
            <person name="Firek B.A."/>
            <person name="Baker R."/>
            <person name="Thomas B.C."/>
            <person name="Morowitz M.J."/>
            <person name="Banfield J.F."/>
        </authorList>
    </citation>
    <scope>NUCLEOTIDE SEQUENCE [LARGE SCALE GENOMIC DNA]</scope>
    <source>
        <strain evidence="5">S2_006_000_R2_64</strain>
    </source>
</reference>
<sequence length="276" mass="30703">MKKTGIISSLVTTTFHGFDLSQILKEKNPDYYDGLFATGTHFFSINDYYLKIIHGLGAPVEKTSLFHMGVDCKALSFHPRTCPVDGVTECISVGRMTEKKGFETTIRAFAYTAASKPDMHLHLVGDGPLMEEMKALASSLDIAAKITFHGALQHEEVKELLVRAHIFLLPSVTAQSGDMEGIPVALMEAMAMGIPVFSTFHSGIPELIEDGISGFLIQEKDYVSLAGKLAYLLDRPEIWKDITMAARRKVEVDFNREIQSRILFDTFQNLVKNFHA</sequence>
<feature type="domain" description="Glycosyl transferase family 1" evidence="4">
    <location>
        <begin position="90"/>
        <end position="248"/>
    </location>
</feature>
<comment type="caution">
    <text evidence="5">The sequence shown here is derived from an EMBL/GenBank/DDBJ whole genome shotgun (WGS) entry which is preliminary data.</text>
</comment>
<comment type="similarity">
    <text evidence="1">Belongs to the glycosyltransferase group 1 family. Glycosyltransferase 4 subfamily.</text>
</comment>
<proteinExistence type="inferred from homology"/>
<dbReference type="SUPFAM" id="SSF53756">
    <property type="entry name" value="UDP-Glycosyltransferase/glycogen phosphorylase"/>
    <property type="match status" value="1"/>
</dbReference>
<dbReference type="AlphaFoldDB" id="A0A2W5H881"/>
<evidence type="ECO:0000259" key="4">
    <source>
        <dbReference type="Pfam" id="PF00534"/>
    </source>
</evidence>
<dbReference type="Proteomes" id="UP000249739">
    <property type="component" value="Unassembled WGS sequence"/>
</dbReference>
<keyword evidence="3" id="KW-0808">Transferase</keyword>
<dbReference type="EMBL" id="QFOT01000148">
    <property type="protein sequence ID" value="PZP54216.1"/>
    <property type="molecule type" value="Genomic_DNA"/>
</dbReference>
<organism evidence="5 6">
    <name type="scientific">Micavibrio aeruginosavorus</name>
    <dbReference type="NCBI Taxonomy" id="349221"/>
    <lineage>
        <taxon>Bacteria</taxon>
        <taxon>Pseudomonadati</taxon>
        <taxon>Bdellovibrionota</taxon>
        <taxon>Bdellovibrionia</taxon>
        <taxon>Bdellovibrionales</taxon>
        <taxon>Pseudobdellovibrionaceae</taxon>
        <taxon>Micavibrio</taxon>
    </lineage>
</organism>
<dbReference type="Pfam" id="PF00534">
    <property type="entry name" value="Glycos_transf_1"/>
    <property type="match status" value="1"/>
</dbReference>
<dbReference type="PANTHER" id="PTHR12526:SF640">
    <property type="entry name" value="COLANIC ACID BIOSYNTHESIS GLYCOSYLTRANSFERASE WCAL-RELATED"/>
    <property type="match status" value="1"/>
</dbReference>
<dbReference type="PANTHER" id="PTHR12526">
    <property type="entry name" value="GLYCOSYLTRANSFERASE"/>
    <property type="match status" value="1"/>
</dbReference>
<keyword evidence="2" id="KW-0328">Glycosyltransferase</keyword>
<dbReference type="Gene3D" id="3.40.50.2000">
    <property type="entry name" value="Glycogen Phosphorylase B"/>
    <property type="match status" value="2"/>
</dbReference>
<evidence type="ECO:0000256" key="1">
    <source>
        <dbReference type="ARBA" id="ARBA00009481"/>
    </source>
</evidence>
<evidence type="ECO:0000256" key="3">
    <source>
        <dbReference type="ARBA" id="ARBA00022679"/>
    </source>
</evidence>
<dbReference type="InterPro" id="IPR001296">
    <property type="entry name" value="Glyco_trans_1"/>
</dbReference>